<organism evidence="10 11">
    <name type="scientific">Sagittula marina</name>
    <dbReference type="NCBI Taxonomy" id="943940"/>
    <lineage>
        <taxon>Bacteria</taxon>
        <taxon>Pseudomonadati</taxon>
        <taxon>Pseudomonadota</taxon>
        <taxon>Alphaproteobacteria</taxon>
        <taxon>Rhodobacterales</taxon>
        <taxon>Roseobacteraceae</taxon>
        <taxon>Sagittula</taxon>
    </lineage>
</organism>
<keyword evidence="1 6" id="KW-0645">Protease</keyword>
<dbReference type="GO" id="GO:0051603">
    <property type="term" value="P:proteolysis involved in protein catabolic process"/>
    <property type="evidence" value="ECO:0007669"/>
    <property type="project" value="TreeGrafter"/>
</dbReference>
<dbReference type="GO" id="GO:0046872">
    <property type="term" value="F:metal ion binding"/>
    <property type="evidence" value="ECO:0007669"/>
    <property type="project" value="UniProtKB-KW"/>
</dbReference>
<dbReference type="InterPro" id="IPR055518">
    <property type="entry name" value="DUF7092"/>
</dbReference>
<reference evidence="10 11" key="1">
    <citation type="submission" date="2020-08" db="EMBL/GenBank/DDBJ databases">
        <title>Genomic Encyclopedia of Type Strains, Phase IV (KMG-IV): sequencing the most valuable type-strain genomes for metagenomic binning, comparative biology and taxonomic classification.</title>
        <authorList>
            <person name="Goeker M."/>
        </authorList>
    </citation>
    <scope>NUCLEOTIDE SEQUENCE [LARGE SCALE GENOMIC DNA]</scope>
    <source>
        <strain evidence="10 11">DSM 102235</strain>
    </source>
</reference>
<comment type="caution">
    <text evidence="10">The sequence shown here is derived from an EMBL/GenBank/DDBJ whole genome shotgun (WGS) entry which is preliminary data.</text>
</comment>
<feature type="domain" description="Peptidase M48" evidence="8">
    <location>
        <begin position="179"/>
        <end position="349"/>
    </location>
</feature>
<evidence type="ECO:0000313" key="10">
    <source>
        <dbReference type="EMBL" id="MBB3986296.1"/>
    </source>
</evidence>
<dbReference type="CDD" id="cd07332">
    <property type="entry name" value="M48C_Oma1_like"/>
    <property type="match status" value="1"/>
</dbReference>
<feature type="domain" description="DUF7092" evidence="9">
    <location>
        <begin position="5"/>
        <end position="61"/>
    </location>
</feature>
<dbReference type="Pfam" id="PF01435">
    <property type="entry name" value="Peptidase_M48"/>
    <property type="match status" value="1"/>
</dbReference>
<keyword evidence="7" id="KW-0812">Transmembrane</keyword>
<keyword evidence="3 6" id="KW-0378">Hydrolase</keyword>
<evidence type="ECO:0000256" key="4">
    <source>
        <dbReference type="ARBA" id="ARBA00022833"/>
    </source>
</evidence>
<dbReference type="RefSeq" id="WP_246429360.1">
    <property type="nucleotide sequence ID" value="NZ_BAABBZ010000005.1"/>
</dbReference>
<feature type="transmembrane region" description="Helical" evidence="7">
    <location>
        <begin position="111"/>
        <end position="134"/>
    </location>
</feature>
<protein>
    <submittedName>
        <fullName evidence="10">Zn-dependent protease with chaperone function</fullName>
    </submittedName>
</protein>
<comment type="similarity">
    <text evidence="6">Belongs to the peptidase M48 family.</text>
</comment>
<name>A0A7W6GSC1_9RHOB</name>
<sequence length="374" mass="40311">MQHGTEAQFFDGLTAARHRVTVALTPDKHALIITGDSLPEPLHWRLMDIRALSDTADDTRLTVTRHTASDDEAPRDVARLVILDPDLIRWLNSTRPDLFKTETHPGALRKLLFYAAGAIAATALVLLVILPAMADTLARLIPIEREVAFGKAVTRQMERQLRWMGADGDLGCASPKGSAALDKLLTRLTDPQDMAYQIELQVFDHPMVNAFAAPGGQVVILRGLLDKANSPEEVAGVLAHELGHVESRDATRLTLRAAGSAGILTMIIGDFTGGAAIALIGENLLSASYTREAEGAADVFALDMLADAQVDAEGFADFFGTLAEMEPVNLPEYLSSHPVTANRAAQAEAFAETQSDTTPILTDAEWRALQSICD</sequence>
<dbReference type="PANTHER" id="PTHR22726:SF1">
    <property type="entry name" value="METALLOENDOPEPTIDASE OMA1, MITOCHONDRIAL"/>
    <property type="match status" value="1"/>
</dbReference>
<dbReference type="InterPro" id="IPR051156">
    <property type="entry name" value="Mito/Outer_Membr_Metalloprot"/>
</dbReference>
<evidence type="ECO:0000259" key="8">
    <source>
        <dbReference type="Pfam" id="PF01435"/>
    </source>
</evidence>
<evidence type="ECO:0000313" key="11">
    <source>
        <dbReference type="Proteomes" id="UP000541426"/>
    </source>
</evidence>
<gene>
    <name evidence="10" type="ORF">GGQ68_002635</name>
</gene>
<evidence type="ECO:0000256" key="2">
    <source>
        <dbReference type="ARBA" id="ARBA00022723"/>
    </source>
</evidence>
<dbReference type="Proteomes" id="UP000541426">
    <property type="component" value="Unassembled WGS sequence"/>
</dbReference>
<evidence type="ECO:0000256" key="6">
    <source>
        <dbReference type="RuleBase" id="RU003983"/>
    </source>
</evidence>
<dbReference type="InterPro" id="IPR001915">
    <property type="entry name" value="Peptidase_M48"/>
</dbReference>
<dbReference type="Gene3D" id="3.30.2010.10">
    <property type="entry name" value="Metalloproteases ('zincins'), catalytic domain"/>
    <property type="match status" value="1"/>
</dbReference>
<evidence type="ECO:0000256" key="7">
    <source>
        <dbReference type="SAM" id="Phobius"/>
    </source>
</evidence>
<dbReference type="EMBL" id="JACIEJ010000006">
    <property type="protein sequence ID" value="MBB3986296.1"/>
    <property type="molecule type" value="Genomic_DNA"/>
</dbReference>
<evidence type="ECO:0000256" key="5">
    <source>
        <dbReference type="ARBA" id="ARBA00023049"/>
    </source>
</evidence>
<keyword evidence="7" id="KW-1133">Transmembrane helix</keyword>
<dbReference type="Pfam" id="PF23368">
    <property type="entry name" value="DUF7092"/>
    <property type="match status" value="1"/>
</dbReference>
<dbReference type="GO" id="GO:0004222">
    <property type="term" value="F:metalloendopeptidase activity"/>
    <property type="evidence" value="ECO:0007669"/>
    <property type="project" value="InterPro"/>
</dbReference>
<evidence type="ECO:0000259" key="9">
    <source>
        <dbReference type="Pfam" id="PF23368"/>
    </source>
</evidence>
<keyword evidence="5 6" id="KW-0482">Metalloprotease</keyword>
<dbReference type="GO" id="GO:0016020">
    <property type="term" value="C:membrane"/>
    <property type="evidence" value="ECO:0007669"/>
    <property type="project" value="TreeGrafter"/>
</dbReference>
<keyword evidence="4 6" id="KW-0862">Zinc</keyword>
<keyword evidence="11" id="KW-1185">Reference proteome</keyword>
<dbReference type="AlphaFoldDB" id="A0A7W6GSC1"/>
<evidence type="ECO:0000256" key="1">
    <source>
        <dbReference type="ARBA" id="ARBA00022670"/>
    </source>
</evidence>
<comment type="cofactor">
    <cofactor evidence="6">
        <name>Zn(2+)</name>
        <dbReference type="ChEBI" id="CHEBI:29105"/>
    </cofactor>
    <text evidence="6">Binds 1 zinc ion per subunit.</text>
</comment>
<evidence type="ECO:0000256" key="3">
    <source>
        <dbReference type="ARBA" id="ARBA00022801"/>
    </source>
</evidence>
<accession>A0A7W6GSC1</accession>
<keyword evidence="7" id="KW-0472">Membrane</keyword>
<keyword evidence="2" id="KW-0479">Metal-binding</keyword>
<dbReference type="PANTHER" id="PTHR22726">
    <property type="entry name" value="METALLOENDOPEPTIDASE OMA1"/>
    <property type="match status" value="1"/>
</dbReference>
<proteinExistence type="inferred from homology"/>